<dbReference type="InterPro" id="IPR013406">
    <property type="entry name" value="CHP02574_addiction_mod"/>
</dbReference>
<dbReference type="OrthoDB" id="283972at2"/>
<name>A0A5C6ABV1_9BACT</name>
<dbReference type="NCBIfam" id="TIGR02574">
    <property type="entry name" value="stabl_TIGR02574"/>
    <property type="match status" value="1"/>
</dbReference>
<organism evidence="1 2">
    <name type="scientific">Botrimarina colliarenosi</name>
    <dbReference type="NCBI Taxonomy" id="2528001"/>
    <lineage>
        <taxon>Bacteria</taxon>
        <taxon>Pseudomonadati</taxon>
        <taxon>Planctomycetota</taxon>
        <taxon>Planctomycetia</taxon>
        <taxon>Pirellulales</taxon>
        <taxon>Lacipirellulaceae</taxon>
        <taxon>Botrimarina</taxon>
    </lineage>
</organism>
<dbReference type="Pfam" id="PF09720">
    <property type="entry name" value="Unstab_antitox"/>
    <property type="match status" value="1"/>
</dbReference>
<keyword evidence="2" id="KW-1185">Reference proteome</keyword>
<protein>
    <submittedName>
        <fullName evidence="1">Putative addiction module component</fullName>
    </submittedName>
</protein>
<comment type="caution">
    <text evidence="1">The sequence shown here is derived from an EMBL/GenBank/DDBJ whole genome shotgun (WGS) entry which is preliminary data.</text>
</comment>
<gene>
    <name evidence="1" type="ORF">Pla108_26610</name>
</gene>
<dbReference type="AlphaFoldDB" id="A0A5C6ABV1"/>
<dbReference type="RefSeq" id="WP_146445387.1">
    <property type="nucleotide sequence ID" value="NZ_SJPR01000003.1"/>
</dbReference>
<proteinExistence type="predicted"/>
<evidence type="ECO:0000313" key="1">
    <source>
        <dbReference type="EMBL" id="TWT96886.1"/>
    </source>
</evidence>
<sequence>MLSDPDEAIDAVMNLPADRRIEIAHRLVRSVVDAEPESDTPLLSDNQVAEIERRLAALKADPSIGLSHEEVWRQLRERHDA</sequence>
<reference evidence="1 2" key="1">
    <citation type="submission" date="2019-02" db="EMBL/GenBank/DDBJ databases">
        <title>Deep-cultivation of Planctomycetes and their phenomic and genomic characterization uncovers novel biology.</title>
        <authorList>
            <person name="Wiegand S."/>
            <person name="Jogler M."/>
            <person name="Boedeker C."/>
            <person name="Pinto D."/>
            <person name="Vollmers J."/>
            <person name="Rivas-Marin E."/>
            <person name="Kohn T."/>
            <person name="Peeters S.H."/>
            <person name="Heuer A."/>
            <person name="Rast P."/>
            <person name="Oberbeckmann S."/>
            <person name="Bunk B."/>
            <person name="Jeske O."/>
            <person name="Meyerdierks A."/>
            <person name="Storesund J.E."/>
            <person name="Kallscheuer N."/>
            <person name="Luecker S."/>
            <person name="Lage O.M."/>
            <person name="Pohl T."/>
            <person name="Merkel B.J."/>
            <person name="Hornburger P."/>
            <person name="Mueller R.-W."/>
            <person name="Bruemmer F."/>
            <person name="Labrenz M."/>
            <person name="Spormann A.M."/>
            <person name="Op Den Camp H."/>
            <person name="Overmann J."/>
            <person name="Amann R."/>
            <person name="Jetten M.S.M."/>
            <person name="Mascher T."/>
            <person name="Medema M.H."/>
            <person name="Devos D.P."/>
            <person name="Kaster A.-K."/>
            <person name="Ovreas L."/>
            <person name="Rohde M."/>
            <person name="Galperin M.Y."/>
            <person name="Jogler C."/>
        </authorList>
    </citation>
    <scope>NUCLEOTIDE SEQUENCE [LARGE SCALE GENOMIC DNA]</scope>
    <source>
        <strain evidence="1 2">Pla108</strain>
    </source>
</reference>
<dbReference type="Proteomes" id="UP000317421">
    <property type="component" value="Unassembled WGS sequence"/>
</dbReference>
<dbReference type="EMBL" id="SJPR01000003">
    <property type="protein sequence ID" value="TWT96886.1"/>
    <property type="molecule type" value="Genomic_DNA"/>
</dbReference>
<evidence type="ECO:0000313" key="2">
    <source>
        <dbReference type="Proteomes" id="UP000317421"/>
    </source>
</evidence>
<accession>A0A5C6ABV1</accession>